<reference evidence="1 2" key="1">
    <citation type="submission" date="2018-06" db="EMBL/GenBank/DDBJ databases">
        <authorList>
            <consortium name="Pathogen Informatics"/>
            <person name="Doyle S."/>
        </authorList>
    </citation>
    <scope>NUCLEOTIDE SEQUENCE [LARGE SCALE GENOMIC DNA]</scope>
    <source>
        <strain evidence="1 2">NCTC11645</strain>
    </source>
</reference>
<name>A0A377HP99_GRIHO</name>
<protein>
    <submittedName>
        <fullName evidence="1">Uncharacterized protein</fullName>
    </submittedName>
</protein>
<dbReference type="AlphaFoldDB" id="A0A377HP99"/>
<evidence type="ECO:0000313" key="1">
    <source>
        <dbReference type="EMBL" id="STO57863.1"/>
    </source>
</evidence>
<dbReference type="EMBL" id="UGHD01000002">
    <property type="protein sequence ID" value="STO57863.1"/>
    <property type="molecule type" value="Genomic_DNA"/>
</dbReference>
<organism evidence="1 2">
    <name type="scientific">Grimontia hollisae</name>
    <name type="common">Vibrio hollisae</name>
    <dbReference type="NCBI Taxonomy" id="673"/>
    <lineage>
        <taxon>Bacteria</taxon>
        <taxon>Pseudomonadati</taxon>
        <taxon>Pseudomonadota</taxon>
        <taxon>Gammaproteobacteria</taxon>
        <taxon>Vibrionales</taxon>
        <taxon>Vibrionaceae</taxon>
        <taxon>Grimontia</taxon>
    </lineage>
</organism>
<evidence type="ECO:0000313" key="2">
    <source>
        <dbReference type="Proteomes" id="UP000254512"/>
    </source>
</evidence>
<sequence>MKGIMSNCQSANFYNDRKKGNQIKMVQILKLKNTSYGLEW</sequence>
<proteinExistence type="predicted"/>
<dbReference type="Proteomes" id="UP000254512">
    <property type="component" value="Unassembled WGS sequence"/>
</dbReference>
<accession>A0A377HP99</accession>
<gene>
    <name evidence="1" type="ORF">NCTC11645_02263</name>
</gene>